<dbReference type="InterPro" id="IPR057999">
    <property type="entry name" value="Gp49"/>
</dbReference>
<protein>
    <submittedName>
        <fullName evidence="2">Uncharacterized protein</fullName>
    </submittedName>
</protein>
<dbReference type="RefSeq" id="YP_009209087.1">
    <property type="nucleotide sequence ID" value="NC_028914.1"/>
</dbReference>
<organism evidence="2 3">
    <name type="scientific">Mycobacterium phage Sheen</name>
    <dbReference type="NCBI Taxonomy" id="1589274"/>
    <lineage>
        <taxon>Viruses</taxon>
        <taxon>Duplodnaviria</taxon>
        <taxon>Heunggongvirae</taxon>
        <taxon>Uroviricota</taxon>
        <taxon>Caudoviricetes</taxon>
        <taxon>Sheenvirus</taxon>
        <taxon>Sheenvirus Sheen</taxon>
    </lineage>
</organism>
<gene>
    <name evidence="2" type="primary">50</name>
    <name evidence="2" type="ORF">SHEEN_50</name>
</gene>
<feature type="compositionally biased region" description="Basic and acidic residues" evidence="1">
    <location>
        <begin position="164"/>
        <end position="174"/>
    </location>
</feature>
<accession>A0A0B5A0W8</accession>
<name>A0A0B5A0W8_9CAUD</name>
<dbReference type="GeneID" id="26635429"/>
<dbReference type="Proteomes" id="UP000031723">
    <property type="component" value="Segment"/>
</dbReference>
<sequence length="174" mass="18247">MSYDPFASTEDEAQAAAPAEKAPAKKAIGEVTVDVKPNLVGFPSEGKVVLTLKGGAGFDDPWIVIHANDLQDANDQVSGENADLLVDTMTKLQAAAKKFVELGGGKKSVSSGGNGGGGQRGRGNAPRQAQEPPADAPPKPGEGWVYKSGTSARGPWQAWMPPQHLKDTEKPVWF</sequence>
<evidence type="ECO:0000256" key="1">
    <source>
        <dbReference type="SAM" id="MobiDB-lite"/>
    </source>
</evidence>
<feature type="region of interest" description="Disordered" evidence="1">
    <location>
        <begin position="103"/>
        <end position="174"/>
    </location>
</feature>
<dbReference type="Pfam" id="PF25690">
    <property type="entry name" value="Phage_gp49"/>
    <property type="match status" value="1"/>
</dbReference>
<dbReference type="KEGG" id="vg:26635429"/>
<dbReference type="OrthoDB" id="16535at10239"/>
<dbReference type="EMBL" id="KP273225">
    <property type="protein sequence ID" value="AJD82468.1"/>
    <property type="molecule type" value="Genomic_DNA"/>
</dbReference>
<evidence type="ECO:0000313" key="2">
    <source>
        <dbReference type="EMBL" id="AJD82468.1"/>
    </source>
</evidence>
<proteinExistence type="predicted"/>
<feature type="compositionally biased region" description="Gly residues" evidence="1">
    <location>
        <begin position="103"/>
        <end position="121"/>
    </location>
</feature>
<keyword evidence="3" id="KW-1185">Reference proteome</keyword>
<feature type="region of interest" description="Disordered" evidence="1">
    <location>
        <begin position="1"/>
        <end position="25"/>
    </location>
</feature>
<reference evidence="2 3" key="1">
    <citation type="submission" date="2014-12" db="EMBL/GenBank/DDBJ databases">
        <authorList>
            <person name="Cote D."/>
            <person name="Daigle Z."/>
            <person name="Borges K.M."/>
            <person name="Adams S.D."/>
            <person name="Alvey R.M."/>
            <person name="Barekzi N."/>
            <person name="Beal Z.N."/>
            <person name="Briggs L.A."/>
            <person name="Brown T."/>
            <person name="Coomans R.J."/>
            <person name="D'Elia T."/>
            <person name="Doss J.H."/>
            <person name="Ellsworth J.A."/>
            <person name="Ettinger W.F."/>
            <person name="Fox D.J."/>
            <person name="Gauthier D.T."/>
            <person name="Andriolo J.M."/>
            <person name="Grubb S."/>
            <person name="Gugssa A.H."/>
            <person name="Hauser C.R."/>
            <person name="Hull A.K."/>
            <person name="Jackson N."/>
            <person name="Kart M.U."/>
            <person name="Korey C.A."/>
            <person name="Makemson J."/>
            <person name="McKinney A.L."/>
            <person name="Nelson P.R."/>
            <person name="Newman R.H."/>
            <person name="Powell G."/>
            <person name="Rodriguez-Lanetty M."/>
            <person name="Royer D."/>
            <person name="Sabila M.H."/>
            <person name="Sadana R."/>
            <person name="Saha S."/>
            <person name="Sangster N."/>
            <person name="Slowan-Pomeroy T."/>
            <person name="Urbinati C.R."/>
            <person name="Ward R.E."/>
            <person name="Warner M."/>
            <person name="Williamson B."/>
            <person name="Biederman B."/>
            <person name="Cresawn S.G."/>
            <person name="Bowman C.A."/>
            <person name="Russell D.A."/>
            <person name="Pope W.H."/>
            <person name="Jacobs-Sera D."/>
            <person name="Hendrix R.W."/>
            <person name="Hatfull G.H."/>
        </authorList>
    </citation>
    <scope>NUCLEOTIDE SEQUENCE [LARGE SCALE GENOMIC DNA]</scope>
</reference>
<evidence type="ECO:0000313" key="3">
    <source>
        <dbReference type="Proteomes" id="UP000031723"/>
    </source>
</evidence>